<dbReference type="CTD" id="20314397"/>
<dbReference type="Proteomes" id="UP000054324">
    <property type="component" value="Unassembled WGS sequence"/>
</dbReference>
<dbReference type="KEGG" id="ovi:T265_00209"/>
<dbReference type="AlphaFoldDB" id="A0A075AJV0"/>
<accession>A0A075AJV0</accession>
<reference evidence="1 2" key="1">
    <citation type="submission" date="2013-11" db="EMBL/GenBank/DDBJ databases">
        <title>Opisthorchis viverrini - life in the bile duct.</title>
        <authorList>
            <person name="Young N.D."/>
            <person name="Nagarajan N."/>
            <person name="Lin S.J."/>
            <person name="Korhonen P.K."/>
            <person name="Jex A.R."/>
            <person name="Hall R.S."/>
            <person name="Safavi-Hemami H."/>
            <person name="Kaewkong W."/>
            <person name="Bertrand D."/>
            <person name="Gao S."/>
            <person name="Seet Q."/>
            <person name="Wongkham S."/>
            <person name="Teh B.T."/>
            <person name="Wongkham C."/>
            <person name="Intapan P.M."/>
            <person name="Maleewong W."/>
            <person name="Yang X."/>
            <person name="Hu M."/>
            <person name="Wang Z."/>
            <person name="Hofmann A."/>
            <person name="Sternberg P.W."/>
            <person name="Tan P."/>
            <person name="Wang J."/>
            <person name="Gasser R.B."/>
        </authorList>
    </citation>
    <scope>NUCLEOTIDE SEQUENCE [LARGE SCALE GENOMIC DNA]</scope>
</reference>
<proteinExistence type="predicted"/>
<sequence>MHRKGDKHAGPRAIRSGEEVYVKLQSSANESVHECVTSTSQNLMDMLLGRTIRCNLDHIRTRKHGRDLEQTPELTAQVDSGLKQEFENSYRFSKVPTPISKGIKAGRTLLSWSWSNLAVTETAAATTTVQRTSIKLLKVYFECNACDTCLLLRKTSERPYELPGPWKVHATRWLLICSPSLAIDLQTFHHHSSRHLQCAHLQRRTEDVSLNGDETFANQLPSSANRSTAT</sequence>
<gene>
    <name evidence="1" type="ORF">T265_00209</name>
</gene>
<dbReference type="GeneID" id="20314397"/>
<keyword evidence="2" id="KW-1185">Reference proteome</keyword>
<evidence type="ECO:0000313" key="2">
    <source>
        <dbReference type="Proteomes" id="UP000054324"/>
    </source>
</evidence>
<name>A0A075AJV0_OPIVI</name>
<dbReference type="EMBL" id="KL596620">
    <property type="protein sequence ID" value="KER34019.1"/>
    <property type="molecule type" value="Genomic_DNA"/>
</dbReference>
<protein>
    <submittedName>
        <fullName evidence="1">Uncharacterized protein</fullName>
    </submittedName>
</protein>
<dbReference type="RefSeq" id="XP_009162181.1">
    <property type="nucleotide sequence ID" value="XM_009163917.1"/>
</dbReference>
<evidence type="ECO:0000313" key="1">
    <source>
        <dbReference type="EMBL" id="KER34019.1"/>
    </source>
</evidence>
<organism evidence="1 2">
    <name type="scientific">Opisthorchis viverrini</name>
    <name type="common">Southeast Asian liver fluke</name>
    <dbReference type="NCBI Taxonomy" id="6198"/>
    <lineage>
        <taxon>Eukaryota</taxon>
        <taxon>Metazoa</taxon>
        <taxon>Spiralia</taxon>
        <taxon>Lophotrochozoa</taxon>
        <taxon>Platyhelminthes</taxon>
        <taxon>Trematoda</taxon>
        <taxon>Digenea</taxon>
        <taxon>Opisthorchiida</taxon>
        <taxon>Opisthorchiata</taxon>
        <taxon>Opisthorchiidae</taxon>
        <taxon>Opisthorchis</taxon>
    </lineage>
</organism>